<dbReference type="InterPro" id="IPR001135">
    <property type="entry name" value="NADH_Q_OxRdtase_suD"/>
</dbReference>
<evidence type="ECO:0000256" key="2">
    <source>
        <dbReference type="SAM" id="Phobius"/>
    </source>
</evidence>
<keyword evidence="2" id="KW-0812">Transmembrane</keyword>
<comment type="caution">
    <text evidence="4">The sequence shown here is derived from an EMBL/GenBank/DDBJ whole genome shotgun (WGS) entry which is preliminary data.</text>
</comment>
<keyword evidence="2" id="KW-1133">Transmembrane helix</keyword>
<dbReference type="OrthoDB" id="1845069at2759"/>
<evidence type="ECO:0000313" key="5">
    <source>
        <dbReference type="Proteomes" id="UP000594638"/>
    </source>
</evidence>
<organism evidence="4 5">
    <name type="scientific">Olea europaea subsp. europaea</name>
    <dbReference type="NCBI Taxonomy" id="158383"/>
    <lineage>
        <taxon>Eukaryota</taxon>
        <taxon>Viridiplantae</taxon>
        <taxon>Streptophyta</taxon>
        <taxon>Embryophyta</taxon>
        <taxon>Tracheophyta</taxon>
        <taxon>Spermatophyta</taxon>
        <taxon>Magnoliopsida</taxon>
        <taxon>eudicotyledons</taxon>
        <taxon>Gunneridae</taxon>
        <taxon>Pentapetalae</taxon>
        <taxon>asterids</taxon>
        <taxon>lamiids</taxon>
        <taxon>Lamiales</taxon>
        <taxon>Oleaceae</taxon>
        <taxon>Oleeae</taxon>
        <taxon>Olea</taxon>
    </lineage>
</organism>
<evidence type="ECO:0000259" key="3">
    <source>
        <dbReference type="Pfam" id="PF00346"/>
    </source>
</evidence>
<dbReference type="GO" id="GO:0016651">
    <property type="term" value="F:oxidoreductase activity, acting on NAD(P)H"/>
    <property type="evidence" value="ECO:0007669"/>
    <property type="project" value="InterPro"/>
</dbReference>
<accession>A0A8S0SZY5</accession>
<feature type="transmembrane region" description="Helical" evidence="2">
    <location>
        <begin position="38"/>
        <end position="63"/>
    </location>
</feature>
<reference evidence="4 5" key="1">
    <citation type="submission" date="2019-12" db="EMBL/GenBank/DDBJ databases">
        <authorList>
            <person name="Alioto T."/>
            <person name="Alioto T."/>
            <person name="Gomez Garrido J."/>
        </authorList>
    </citation>
    <scope>NUCLEOTIDE SEQUENCE [LARGE SCALE GENOMIC DNA]</scope>
</reference>
<dbReference type="GO" id="GO:0048038">
    <property type="term" value="F:quinone binding"/>
    <property type="evidence" value="ECO:0007669"/>
    <property type="project" value="InterPro"/>
</dbReference>
<proteinExistence type="inferred from homology"/>
<gene>
    <name evidence="4" type="ORF">OLEA9_D003295</name>
</gene>
<feature type="non-terminal residue" evidence="4">
    <location>
        <position position="81"/>
    </location>
</feature>
<dbReference type="EMBL" id="CACTIH010005552">
    <property type="protein sequence ID" value="CAA2997332.1"/>
    <property type="molecule type" value="Genomic_DNA"/>
</dbReference>
<comment type="similarity">
    <text evidence="1">Belongs to the complex I 49 kDa subunit family.</text>
</comment>
<dbReference type="SUPFAM" id="SSF56762">
    <property type="entry name" value="HydB/Nqo4-like"/>
    <property type="match status" value="1"/>
</dbReference>
<feature type="non-terminal residue" evidence="4">
    <location>
        <position position="1"/>
    </location>
</feature>
<protein>
    <submittedName>
        <fullName evidence="4">NADH-plastoquinone oxidoreductase subunit 7, partial (Chloroplast)</fullName>
    </submittedName>
</protein>
<feature type="domain" description="NADH-quinone oxidoreductase subunit D" evidence="3">
    <location>
        <begin position="2"/>
        <end position="38"/>
    </location>
</feature>
<dbReference type="Pfam" id="PF00346">
    <property type="entry name" value="Complex1_49kDa"/>
    <property type="match status" value="1"/>
</dbReference>
<dbReference type="InterPro" id="IPR029014">
    <property type="entry name" value="NiFe-Hase_large"/>
</dbReference>
<dbReference type="AlphaFoldDB" id="A0A8S0SZY5"/>
<dbReference type="Proteomes" id="UP000594638">
    <property type="component" value="Unassembled WGS sequence"/>
</dbReference>
<dbReference type="GO" id="GO:0051287">
    <property type="term" value="F:NAD binding"/>
    <property type="evidence" value="ECO:0007669"/>
    <property type="project" value="InterPro"/>
</dbReference>
<name>A0A8S0SZY5_OLEEU</name>
<keyword evidence="2" id="KW-0472">Membrane</keyword>
<evidence type="ECO:0000256" key="1">
    <source>
        <dbReference type="ARBA" id="ARBA00005769"/>
    </source>
</evidence>
<keyword evidence="5" id="KW-1185">Reference proteome</keyword>
<evidence type="ECO:0000313" key="4">
    <source>
        <dbReference type="EMBL" id="CAA2997332.1"/>
    </source>
</evidence>
<sequence>IFREQELIYDLFEVAICMRMMHNYFRTGGIDVDLPHEYLFISILLSYSVISFGYYLILADLGIGFSMDRYFKSCSHYVRIN</sequence>
<dbReference type="Gramene" id="OE9D003295T1">
    <property type="protein sequence ID" value="OE9D003295C1"/>
    <property type="gene ID" value="OE9D003295"/>
</dbReference>